<proteinExistence type="predicted"/>
<dbReference type="GeneID" id="68295765"/>
<dbReference type="Proteomes" id="UP000825890">
    <property type="component" value="Unassembled WGS sequence"/>
</dbReference>
<keyword evidence="2" id="KW-1185">Reference proteome</keyword>
<dbReference type="AlphaFoldDB" id="A0A9P3CQH7"/>
<evidence type="ECO:0000313" key="2">
    <source>
        <dbReference type="Proteomes" id="UP000825890"/>
    </source>
</evidence>
<dbReference type="InterPro" id="IPR038883">
    <property type="entry name" value="AN11006-like"/>
</dbReference>
<dbReference type="OrthoDB" id="3816007at2759"/>
<accession>A0A9P3CQH7</accession>
<name>A0A9P3CQH7_9PEZI</name>
<protein>
    <submittedName>
        <fullName evidence="1">Uncharacterized protein</fullName>
    </submittedName>
</protein>
<organism evidence="1 2">
    <name type="scientific">Cercospora kikuchii</name>
    <dbReference type="NCBI Taxonomy" id="84275"/>
    <lineage>
        <taxon>Eukaryota</taxon>
        <taxon>Fungi</taxon>
        <taxon>Dikarya</taxon>
        <taxon>Ascomycota</taxon>
        <taxon>Pezizomycotina</taxon>
        <taxon>Dothideomycetes</taxon>
        <taxon>Dothideomycetidae</taxon>
        <taxon>Mycosphaerellales</taxon>
        <taxon>Mycosphaerellaceae</taxon>
        <taxon>Cercospora</taxon>
    </lineage>
</organism>
<dbReference type="RefSeq" id="XP_044661576.1">
    <property type="nucleotide sequence ID" value="XM_044805641.1"/>
</dbReference>
<dbReference type="PANTHER" id="PTHR42085">
    <property type="entry name" value="F-BOX DOMAIN-CONTAINING PROTEIN"/>
    <property type="match status" value="1"/>
</dbReference>
<reference evidence="1 2" key="1">
    <citation type="submission" date="2021-01" db="EMBL/GenBank/DDBJ databases">
        <title>Cercospora kikuchii MAFF 305040 whole genome shotgun sequence.</title>
        <authorList>
            <person name="Kashiwa T."/>
            <person name="Suzuki T."/>
        </authorList>
    </citation>
    <scope>NUCLEOTIDE SEQUENCE [LARGE SCALE GENOMIC DNA]</scope>
    <source>
        <strain evidence="1 2">MAFF 305040</strain>
    </source>
</reference>
<comment type="caution">
    <text evidence="1">The sequence shown here is derived from an EMBL/GenBank/DDBJ whole genome shotgun (WGS) entry which is preliminary data.</text>
</comment>
<gene>
    <name evidence="1" type="ORF">CKM354_001019000</name>
</gene>
<dbReference type="PANTHER" id="PTHR42085:SF1">
    <property type="entry name" value="F-BOX DOMAIN-CONTAINING PROTEIN"/>
    <property type="match status" value="1"/>
</dbReference>
<sequence length="207" mass="23352">MENSPLGRLSSELRNEIYELALTADKPLTICSKLVYPGGTSRAPTGIQPALTKVCRQVRKETLTMFYHTNTFLIEVCGPCATGASPNLAREQKEVVAWLFGLERKHHASIRDLHLTIDMSLIESRDSPDWRALMEVLESFRYHGKHEEEQKLKVTVRLNKDMFDWMSRSGSAGEAAAYAEQKEKDAVEFFEAEGLGIEMVWASGRTT</sequence>
<dbReference type="EMBL" id="BOLY01000007">
    <property type="protein sequence ID" value="GIZ47089.1"/>
    <property type="molecule type" value="Genomic_DNA"/>
</dbReference>
<evidence type="ECO:0000313" key="1">
    <source>
        <dbReference type="EMBL" id="GIZ47089.1"/>
    </source>
</evidence>